<dbReference type="Proteomes" id="UP000019146">
    <property type="component" value="Plasmid unnamed"/>
</dbReference>
<dbReference type="Pfam" id="PF00589">
    <property type="entry name" value="Phage_integrase"/>
    <property type="match status" value="1"/>
</dbReference>
<dbReference type="EMBL" id="CP012748">
    <property type="protein sequence ID" value="ALL71679.1"/>
    <property type="molecule type" value="Genomic_DNA"/>
</dbReference>
<dbReference type="KEGG" id="bcai:K788_0007332"/>
<evidence type="ECO:0000313" key="3">
    <source>
        <dbReference type="EMBL" id="ALL71679.1"/>
    </source>
</evidence>
<sequence length="55" mass="6458">MPDLRFHALRHEATSRLFEKGFNTMEVSSITGHKTMQMLKRYTHLRAEELALRLG</sequence>
<geneLocation type="plasmid" evidence="4"/>
<proteinExistence type="predicted"/>
<dbReference type="InterPro" id="IPR002104">
    <property type="entry name" value="Integrase_catalytic"/>
</dbReference>
<reference evidence="3 4" key="1">
    <citation type="journal article" date="2014" name="Genome Announc.">
        <title>Draft Genome Sequence of the Haloacid-Degrading Burkholderia caribensis Strain MBA4.</title>
        <authorList>
            <person name="Pan Y."/>
            <person name="Kong K.F."/>
            <person name="Tsang J.S."/>
        </authorList>
    </citation>
    <scope>NUCLEOTIDE SEQUENCE [LARGE SCALE GENOMIC DNA]</scope>
    <source>
        <strain evidence="3 4">MBA4</strain>
        <plasmid evidence="4">Plasmid</plasmid>
    </source>
</reference>
<evidence type="ECO:0000259" key="2">
    <source>
        <dbReference type="PROSITE" id="PS51898"/>
    </source>
</evidence>
<gene>
    <name evidence="3" type="ORF">K788_0007332</name>
</gene>
<feature type="domain" description="Tyr recombinase" evidence="2">
    <location>
        <begin position="1"/>
        <end position="55"/>
    </location>
</feature>
<evidence type="ECO:0000313" key="4">
    <source>
        <dbReference type="Proteomes" id="UP000019146"/>
    </source>
</evidence>
<dbReference type="PROSITE" id="PS51898">
    <property type="entry name" value="TYR_RECOMBINASE"/>
    <property type="match status" value="1"/>
</dbReference>
<accession>A0A0P0RRC6</accession>
<keyword evidence="3" id="KW-0614">Plasmid</keyword>
<dbReference type="Gene3D" id="1.10.443.10">
    <property type="entry name" value="Intergrase catalytic core"/>
    <property type="match status" value="1"/>
</dbReference>
<dbReference type="SUPFAM" id="SSF56349">
    <property type="entry name" value="DNA breaking-rejoining enzymes"/>
    <property type="match status" value="1"/>
</dbReference>
<evidence type="ECO:0000256" key="1">
    <source>
        <dbReference type="ARBA" id="ARBA00023172"/>
    </source>
</evidence>
<name>A0A0P0RRC6_9BURK</name>
<dbReference type="GO" id="GO:0003677">
    <property type="term" value="F:DNA binding"/>
    <property type="evidence" value="ECO:0007669"/>
    <property type="project" value="InterPro"/>
</dbReference>
<protein>
    <submittedName>
        <fullName evidence="3">Shufflon-specific DNA recombinase</fullName>
    </submittedName>
</protein>
<dbReference type="InterPro" id="IPR013762">
    <property type="entry name" value="Integrase-like_cat_sf"/>
</dbReference>
<dbReference type="AlphaFoldDB" id="A0A0P0RRC6"/>
<keyword evidence="1" id="KW-0233">DNA recombination</keyword>
<dbReference type="InterPro" id="IPR011010">
    <property type="entry name" value="DNA_brk_join_enz"/>
</dbReference>
<dbReference type="GO" id="GO:0006310">
    <property type="term" value="P:DNA recombination"/>
    <property type="evidence" value="ECO:0007669"/>
    <property type="project" value="UniProtKB-KW"/>
</dbReference>
<organism evidence="3 4">
    <name type="scientific">Paraburkholderia caribensis MBA4</name>
    <dbReference type="NCBI Taxonomy" id="1323664"/>
    <lineage>
        <taxon>Bacteria</taxon>
        <taxon>Pseudomonadati</taxon>
        <taxon>Pseudomonadota</taxon>
        <taxon>Betaproteobacteria</taxon>
        <taxon>Burkholderiales</taxon>
        <taxon>Burkholderiaceae</taxon>
        <taxon>Paraburkholderia</taxon>
    </lineage>
</organism>
<dbReference type="GO" id="GO:0015074">
    <property type="term" value="P:DNA integration"/>
    <property type="evidence" value="ECO:0007669"/>
    <property type="project" value="InterPro"/>
</dbReference>